<dbReference type="EMBL" id="UFQT01000026">
    <property type="protein sequence ID" value="SSX18057.1"/>
    <property type="molecule type" value="Genomic_DNA"/>
</dbReference>
<dbReference type="GO" id="GO:0016020">
    <property type="term" value="C:membrane"/>
    <property type="evidence" value="ECO:0007669"/>
    <property type="project" value="UniProtKB-SubCell"/>
</dbReference>
<evidence type="ECO:0000313" key="8">
    <source>
        <dbReference type="EMBL" id="SSX18057.1"/>
    </source>
</evidence>
<feature type="transmembrane region" description="Helical" evidence="5">
    <location>
        <begin position="479"/>
        <end position="500"/>
    </location>
</feature>
<feature type="transmembrane region" description="Helical" evidence="5">
    <location>
        <begin position="419"/>
        <end position="440"/>
    </location>
</feature>
<dbReference type="InterPro" id="IPR036259">
    <property type="entry name" value="MFS_trans_sf"/>
</dbReference>
<protein>
    <submittedName>
        <fullName evidence="8">CSON007163 protein</fullName>
    </submittedName>
</protein>
<dbReference type="PANTHER" id="PTHR24064">
    <property type="entry name" value="SOLUTE CARRIER FAMILY 22 MEMBER"/>
    <property type="match status" value="1"/>
</dbReference>
<accession>A0A336LNX3</accession>
<feature type="transmembrane region" description="Helical" evidence="5">
    <location>
        <begin position="215"/>
        <end position="236"/>
    </location>
</feature>
<dbReference type="VEuPathDB" id="VectorBase:CSON007163"/>
<dbReference type="SUPFAM" id="SSF103473">
    <property type="entry name" value="MFS general substrate transporter"/>
    <property type="match status" value="1"/>
</dbReference>
<gene>
    <name evidence="8" type="primary">CSON007163</name>
</gene>
<evidence type="ECO:0000256" key="3">
    <source>
        <dbReference type="ARBA" id="ARBA00022989"/>
    </source>
</evidence>
<dbReference type="CDD" id="cd17317">
    <property type="entry name" value="MFS_SLC22"/>
    <property type="match status" value="1"/>
</dbReference>
<dbReference type="PROSITE" id="PS50850">
    <property type="entry name" value="MFS"/>
    <property type="match status" value="1"/>
</dbReference>
<proteinExistence type="predicted"/>
<dbReference type="AlphaFoldDB" id="A0A336LNX3"/>
<dbReference type="Gene3D" id="1.20.1250.20">
    <property type="entry name" value="MFS general substrate transporter like domains"/>
    <property type="match status" value="1"/>
</dbReference>
<name>A0A336LNX3_CULSO</name>
<feature type="domain" description="Major facilitator superfamily (MFS) profile" evidence="6">
    <location>
        <begin position="103"/>
        <end position="532"/>
    </location>
</feature>
<keyword evidence="3 5" id="KW-1133">Transmembrane helix</keyword>
<organism evidence="8">
    <name type="scientific">Culicoides sonorensis</name>
    <name type="common">Biting midge</name>
    <dbReference type="NCBI Taxonomy" id="179676"/>
    <lineage>
        <taxon>Eukaryota</taxon>
        <taxon>Metazoa</taxon>
        <taxon>Ecdysozoa</taxon>
        <taxon>Arthropoda</taxon>
        <taxon>Hexapoda</taxon>
        <taxon>Insecta</taxon>
        <taxon>Pterygota</taxon>
        <taxon>Neoptera</taxon>
        <taxon>Endopterygota</taxon>
        <taxon>Diptera</taxon>
        <taxon>Nematocera</taxon>
        <taxon>Chironomoidea</taxon>
        <taxon>Ceratopogonidae</taxon>
        <taxon>Ceratopogoninae</taxon>
        <taxon>Culicoides</taxon>
        <taxon>Monoculicoides</taxon>
    </lineage>
</organism>
<keyword evidence="2 5" id="KW-0812">Transmembrane</keyword>
<feature type="transmembrane region" description="Helical" evidence="5">
    <location>
        <begin position="154"/>
        <end position="175"/>
    </location>
</feature>
<feature type="transmembrane region" description="Helical" evidence="5">
    <location>
        <begin position="36"/>
        <end position="58"/>
    </location>
</feature>
<feature type="transmembrane region" description="Helical" evidence="5">
    <location>
        <begin position="243"/>
        <end position="266"/>
    </location>
</feature>
<dbReference type="InterPro" id="IPR005828">
    <property type="entry name" value="MFS_sugar_transport-like"/>
</dbReference>
<dbReference type="Pfam" id="PF00083">
    <property type="entry name" value="Sugar_tr"/>
    <property type="match status" value="1"/>
</dbReference>
<evidence type="ECO:0000256" key="2">
    <source>
        <dbReference type="ARBA" id="ARBA00022692"/>
    </source>
</evidence>
<evidence type="ECO:0000256" key="1">
    <source>
        <dbReference type="ARBA" id="ARBA00004141"/>
    </source>
</evidence>
<evidence type="ECO:0000259" key="6">
    <source>
        <dbReference type="PROSITE" id="PS50850"/>
    </source>
</evidence>
<feature type="transmembrane region" description="Helical" evidence="5">
    <location>
        <begin position="272"/>
        <end position="290"/>
    </location>
</feature>
<dbReference type="GO" id="GO:0022857">
    <property type="term" value="F:transmembrane transporter activity"/>
    <property type="evidence" value="ECO:0007669"/>
    <property type="project" value="InterPro"/>
</dbReference>
<reference evidence="7" key="1">
    <citation type="submission" date="2018-04" db="EMBL/GenBank/DDBJ databases">
        <authorList>
            <person name="Go L.Y."/>
            <person name="Mitchell J.A."/>
        </authorList>
    </citation>
    <scope>NUCLEOTIDE SEQUENCE</scope>
    <source>
        <tissue evidence="7">Whole organism</tissue>
    </source>
</reference>
<reference evidence="8" key="2">
    <citation type="submission" date="2018-07" db="EMBL/GenBank/DDBJ databases">
        <authorList>
            <person name="Quirk P.G."/>
            <person name="Krulwich T.A."/>
        </authorList>
    </citation>
    <scope>NUCLEOTIDE SEQUENCE</scope>
</reference>
<dbReference type="InterPro" id="IPR020846">
    <property type="entry name" value="MFS_dom"/>
</dbReference>
<keyword evidence="4 5" id="KW-0472">Membrane</keyword>
<feature type="transmembrane region" description="Helical" evidence="5">
    <location>
        <begin position="506"/>
        <end position="525"/>
    </location>
</feature>
<evidence type="ECO:0000313" key="7">
    <source>
        <dbReference type="EMBL" id="SSW97671.1"/>
    </source>
</evidence>
<comment type="subcellular location">
    <subcellularLocation>
        <location evidence="1">Membrane</location>
        <topology evidence="1">Multi-pass membrane protein</topology>
    </subcellularLocation>
</comment>
<feature type="transmembrane region" description="Helical" evidence="5">
    <location>
        <begin position="391"/>
        <end position="412"/>
    </location>
</feature>
<feature type="transmembrane region" description="Helical" evidence="5">
    <location>
        <begin position="446"/>
        <end position="467"/>
    </location>
</feature>
<feature type="transmembrane region" description="Helical" evidence="5">
    <location>
        <begin position="187"/>
        <end position="209"/>
    </location>
</feature>
<evidence type="ECO:0000256" key="5">
    <source>
        <dbReference type="SAM" id="Phobius"/>
    </source>
</evidence>
<evidence type="ECO:0000256" key="4">
    <source>
        <dbReference type="ARBA" id="ARBA00023136"/>
    </source>
</evidence>
<sequence>MGDLDKNESSSNEIDESFDLDDLLPIIGEFGKYQKYLLFFICLPACIPCGFCAFNQVFMTDSPVDYWCATNNVTVDLNQTELKRFTIPYNSFSGYDKCHRYKINWTLVADENFSLIDVNTSWPIEKCSDGWNFEGLSTNSSIISQFNLVCDRDIYPTLALVALNLGGPIGVYSFGILNDRYGRKISYFCCLTTLLVGSFLTALSSNFWTWAFSRVIVGSTVPAIYQIPFIIALELVGPHYRSFVTVMTCTFYSFGLMLLAVVTYYIRDWVHLCWFTSLPFLSYYLYIFILPESPRWLLSKGKLQKALEILENMAKTNKKQIPEWFRANLHSKLREMNNKSFQESETFSAIDLFRTPNMRLKTILITLNWFANETVYLGLSYYGPNLGSNQYVSFFLSSLVELPSYVICWIAMDKWGRRWPLSILMIFGGICCIATVLLPTDAINETLALYLISKSMISASFLIIYPFAGELYPTEIRGVGIGFSSYVGGIGLIIIPFVNYLGQENLVLPLVIMGILIMLGGLTALRLPETLHKKLPATLDEGEVYGKDWAVNNCLVYKKDSENSSEPREIQVHFQDKTNIDIVTVHSKNTKRQSMKHLIRQEKKQMHVNVT</sequence>
<dbReference type="EMBL" id="UFQS01000026">
    <property type="protein sequence ID" value="SSW97671.1"/>
    <property type="molecule type" value="Genomic_DNA"/>
</dbReference>
<dbReference type="OMA" id="DDYWCRV"/>